<feature type="transmembrane region" description="Helical" evidence="1">
    <location>
        <begin position="6"/>
        <end position="24"/>
    </location>
</feature>
<feature type="transmembrane region" description="Helical" evidence="1">
    <location>
        <begin position="330"/>
        <end position="347"/>
    </location>
</feature>
<feature type="transmembrane region" description="Helical" evidence="1">
    <location>
        <begin position="353"/>
        <end position="371"/>
    </location>
</feature>
<dbReference type="KEGG" id="gfu:KM031_15175"/>
<feature type="transmembrane region" description="Helical" evidence="1">
    <location>
        <begin position="292"/>
        <end position="310"/>
    </location>
</feature>
<reference evidence="2" key="1">
    <citation type="submission" date="2021-06" db="EMBL/GenBank/DDBJ databases">
        <title>Direct submission.</title>
        <authorList>
            <person name="Lee C.-S."/>
            <person name="Jin L."/>
        </authorList>
    </citation>
    <scope>NUCLEOTIDE SEQUENCE</scope>
    <source>
        <strain evidence="2">Con5</strain>
    </source>
</reference>
<accession>A0A975P5Q0</accession>
<organism evidence="2 3">
    <name type="scientific">Gemmobacter fulvus</name>
    <dbReference type="NCBI Taxonomy" id="2840474"/>
    <lineage>
        <taxon>Bacteria</taxon>
        <taxon>Pseudomonadati</taxon>
        <taxon>Pseudomonadota</taxon>
        <taxon>Alphaproteobacteria</taxon>
        <taxon>Rhodobacterales</taxon>
        <taxon>Paracoccaceae</taxon>
        <taxon>Gemmobacter</taxon>
    </lineage>
</organism>
<feature type="transmembrane region" description="Helical" evidence="1">
    <location>
        <begin position="144"/>
        <end position="163"/>
    </location>
</feature>
<evidence type="ECO:0000313" key="2">
    <source>
        <dbReference type="EMBL" id="QWK90150.1"/>
    </source>
</evidence>
<feature type="transmembrane region" description="Helical" evidence="1">
    <location>
        <begin position="79"/>
        <end position="99"/>
    </location>
</feature>
<protein>
    <submittedName>
        <fullName evidence="2">BCCT family transporter</fullName>
    </submittedName>
</protein>
<feature type="transmembrane region" description="Helical" evidence="1">
    <location>
        <begin position="170"/>
        <end position="194"/>
    </location>
</feature>
<dbReference type="AlphaFoldDB" id="A0A975P5Q0"/>
<name>A0A975P5Q0_9RHOB</name>
<sequence>MTLIISAAYVTVLLSAIFVIVRWADVPCKGVMPVNTFTLVALLFTAGLDMGLVMLPLTEFPVYAGDDAYAFTNPLAVEFGMWGPMVWMMYFLAAFYFVVLEPRLKVFEIPAVKWIYNLTIIATCAFTAYLFMSALPSYAPDLPSWAVWTLVLGVIGVSVYSSGNLNFMKWLAILSTWGFGVLVFVALVIVAYVYTGLGLTGLLGNVGKLWGYFSNLHRFATPITDYHEFYLFWWFSWSIMIGQFVANFVGGMKSWRLAFAMVVLPTIPLGLWFAVLFIYFEQQIVIPGWLNWAMISVGVVFVVNSLDSLIRLYSANLGWGVKELGWQKYFPLHFGLQCALVLAYQFTPFKIEWVGVVVIGLYAMVYVAIFTRRHHVRDALRDSRAIKV</sequence>
<dbReference type="EMBL" id="CP076361">
    <property type="protein sequence ID" value="QWK90150.1"/>
    <property type="molecule type" value="Genomic_DNA"/>
</dbReference>
<evidence type="ECO:0000256" key="1">
    <source>
        <dbReference type="SAM" id="Phobius"/>
    </source>
</evidence>
<feature type="transmembrane region" description="Helical" evidence="1">
    <location>
        <begin position="231"/>
        <end position="250"/>
    </location>
</feature>
<gene>
    <name evidence="2" type="ORF">KM031_15175</name>
</gene>
<feature type="transmembrane region" description="Helical" evidence="1">
    <location>
        <begin position="36"/>
        <end position="57"/>
    </location>
</feature>
<feature type="transmembrane region" description="Helical" evidence="1">
    <location>
        <begin position="111"/>
        <end position="132"/>
    </location>
</feature>
<keyword evidence="1" id="KW-0812">Transmembrane</keyword>
<keyword evidence="3" id="KW-1185">Reference proteome</keyword>
<proteinExistence type="predicted"/>
<evidence type="ECO:0000313" key="3">
    <source>
        <dbReference type="Proteomes" id="UP000679352"/>
    </source>
</evidence>
<dbReference type="Proteomes" id="UP000679352">
    <property type="component" value="Chromosome"/>
</dbReference>
<keyword evidence="1" id="KW-1133">Transmembrane helix</keyword>
<dbReference type="RefSeq" id="WP_215506507.1">
    <property type="nucleotide sequence ID" value="NZ_CP076361.1"/>
</dbReference>
<keyword evidence="1" id="KW-0472">Membrane</keyword>
<feature type="transmembrane region" description="Helical" evidence="1">
    <location>
        <begin position="257"/>
        <end position="280"/>
    </location>
</feature>